<dbReference type="EMBL" id="SACK01000002">
    <property type="protein sequence ID" value="RVU01254.1"/>
    <property type="molecule type" value="Genomic_DNA"/>
</dbReference>
<evidence type="ECO:0000256" key="1">
    <source>
        <dbReference type="ARBA" id="ARBA00004141"/>
    </source>
</evidence>
<dbReference type="GO" id="GO:0016020">
    <property type="term" value="C:membrane"/>
    <property type="evidence" value="ECO:0007669"/>
    <property type="project" value="UniProtKB-SubCell"/>
</dbReference>
<evidence type="ECO:0000256" key="4">
    <source>
        <dbReference type="ARBA" id="ARBA00022801"/>
    </source>
</evidence>
<dbReference type="InterPro" id="IPR022764">
    <property type="entry name" value="Peptidase_S54_rhomboid_dom"/>
</dbReference>
<feature type="transmembrane region" description="Helical" evidence="7">
    <location>
        <begin position="138"/>
        <end position="158"/>
    </location>
</feature>
<evidence type="ECO:0000256" key="5">
    <source>
        <dbReference type="ARBA" id="ARBA00022989"/>
    </source>
</evidence>
<dbReference type="GO" id="GO:0004252">
    <property type="term" value="F:serine-type endopeptidase activity"/>
    <property type="evidence" value="ECO:0007669"/>
    <property type="project" value="InterPro"/>
</dbReference>
<dbReference type="RefSeq" id="WP_127703629.1">
    <property type="nucleotide sequence ID" value="NZ_SACK01000002.1"/>
</dbReference>
<dbReference type="SUPFAM" id="SSF144091">
    <property type="entry name" value="Rhomboid-like"/>
    <property type="match status" value="1"/>
</dbReference>
<dbReference type="OrthoDB" id="680602at2"/>
<evidence type="ECO:0000256" key="7">
    <source>
        <dbReference type="SAM" id="Phobius"/>
    </source>
</evidence>
<keyword evidence="6 7" id="KW-0472">Membrane</keyword>
<comment type="subcellular location">
    <subcellularLocation>
        <location evidence="1">Membrane</location>
        <topology evidence="1">Multi-pass membrane protein</topology>
    </subcellularLocation>
</comment>
<dbReference type="AlphaFoldDB" id="A0A3S2V8J0"/>
<dbReference type="Proteomes" id="UP000282759">
    <property type="component" value="Unassembled WGS sequence"/>
</dbReference>
<evidence type="ECO:0000256" key="2">
    <source>
        <dbReference type="ARBA" id="ARBA00009045"/>
    </source>
</evidence>
<dbReference type="InterPro" id="IPR046483">
    <property type="entry name" value="DUF6576"/>
</dbReference>
<dbReference type="PANTHER" id="PTHR43731:SF14">
    <property type="entry name" value="PRESENILIN-ASSOCIATED RHOMBOID-LIKE PROTEIN, MITOCHONDRIAL"/>
    <property type="match status" value="1"/>
</dbReference>
<dbReference type="Gene3D" id="1.20.1540.10">
    <property type="entry name" value="Rhomboid-like"/>
    <property type="match status" value="1"/>
</dbReference>
<keyword evidence="10" id="KW-0645">Protease</keyword>
<evidence type="ECO:0000259" key="9">
    <source>
        <dbReference type="Pfam" id="PF20216"/>
    </source>
</evidence>
<keyword evidence="3 7" id="KW-0812">Transmembrane</keyword>
<dbReference type="InterPro" id="IPR035952">
    <property type="entry name" value="Rhomboid-like_sf"/>
</dbReference>
<dbReference type="Pfam" id="PF01694">
    <property type="entry name" value="Rhomboid"/>
    <property type="match status" value="1"/>
</dbReference>
<dbReference type="GO" id="GO:0006508">
    <property type="term" value="P:proteolysis"/>
    <property type="evidence" value="ECO:0007669"/>
    <property type="project" value="UniProtKB-KW"/>
</dbReference>
<keyword evidence="11" id="KW-1185">Reference proteome</keyword>
<keyword evidence="4" id="KW-0378">Hydrolase</keyword>
<proteinExistence type="inferred from homology"/>
<accession>A0A3S2V8J0</accession>
<name>A0A3S2V8J0_9SPHI</name>
<feature type="domain" description="DUF6576" evidence="9">
    <location>
        <begin position="247"/>
        <end position="281"/>
    </location>
</feature>
<evidence type="ECO:0000256" key="6">
    <source>
        <dbReference type="ARBA" id="ARBA00023136"/>
    </source>
</evidence>
<gene>
    <name evidence="10" type="ORF">EOD41_04615</name>
</gene>
<feature type="transmembrane region" description="Helical" evidence="7">
    <location>
        <begin position="18"/>
        <end position="38"/>
    </location>
</feature>
<organism evidence="10 11">
    <name type="scientific">Mucilaginibacter limnophilus</name>
    <dbReference type="NCBI Taxonomy" id="1932778"/>
    <lineage>
        <taxon>Bacteria</taxon>
        <taxon>Pseudomonadati</taxon>
        <taxon>Bacteroidota</taxon>
        <taxon>Sphingobacteriia</taxon>
        <taxon>Sphingobacteriales</taxon>
        <taxon>Sphingobacteriaceae</taxon>
        <taxon>Mucilaginibacter</taxon>
    </lineage>
</organism>
<protein>
    <submittedName>
        <fullName evidence="10">Rhomboid family intramembrane serine protease</fullName>
    </submittedName>
</protein>
<keyword evidence="5 7" id="KW-1133">Transmembrane helix</keyword>
<sequence>MTLWQNITYKMLHTRSKLFLLIGINVAVFLLINVPATFELWFLKTGYITSFSTEYLALPASFEKLATRFWTPITYMFMHADVFHILFNMLWLYWMGQIFEEYLGTKRTLGLYILGGLSGALFFLLAMNFIPGLTNPDAIIVGASAGVMAIIIATATLLPNYTIHLFLFGPVKLKWLAIFYVLIDFLSTAGSNAGGSIAHLGGALLGFIYIKRLQSGSDWIGSINKMFTPQPKMKVVVKNPEKNTSAKPKQEEIDRILDKISLSGYDNLTRQEKEILFRASKDEG</sequence>
<feature type="transmembrane region" description="Helical" evidence="7">
    <location>
        <begin position="108"/>
        <end position="126"/>
    </location>
</feature>
<dbReference type="Pfam" id="PF20216">
    <property type="entry name" value="DUF6576"/>
    <property type="match status" value="1"/>
</dbReference>
<dbReference type="InterPro" id="IPR050925">
    <property type="entry name" value="Rhomboid_protease_S54"/>
</dbReference>
<dbReference type="PANTHER" id="PTHR43731">
    <property type="entry name" value="RHOMBOID PROTEASE"/>
    <property type="match status" value="1"/>
</dbReference>
<evidence type="ECO:0000256" key="3">
    <source>
        <dbReference type="ARBA" id="ARBA00022692"/>
    </source>
</evidence>
<evidence type="ECO:0000313" key="11">
    <source>
        <dbReference type="Proteomes" id="UP000282759"/>
    </source>
</evidence>
<evidence type="ECO:0000259" key="8">
    <source>
        <dbReference type="Pfam" id="PF01694"/>
    </source>
</evidence>
<comment type="similarity">
    <text evidence="2">Belongs to the peptidase S54 family.</text>
</comment>
<feature type="domain" description="Peptidase S54 rhomboid" evidence="8">
    <location>
        <begin position="68"/>
        <end position="210"/>
    </location>
</feature>
<evidence type="ECO:0000313" key="10">
    <source>
        <dbReference type="EMBL" id="RVU01254.1"/>
    </source>
</evidence>
<feature type="transmembrane region" description="Helical" evidence="7">
    <location>
        <begin position="73"/>
        <end position="96"/>
    </location>
</feature>
<reference evidence="10 11" key="1">
    <citation type="submission" date="2019-01" db="EMBL/GenBank/DDBJ databases">
        <authorList>
            <person name="Chen W.-M."/>
        </authorList>
    </citation>
    <scope>NUCLEOTIDE SEQUENCE [LARGE SCALE GENOMIC DNA]</scope>
    <source>
        <strain evidence="10 11">YBJ-36</strain>
    </source>
</reference>
<comment type="caution">
    <text evidence="10">The sequence shown here is derived from an EMBL/GenBank/DDBJ whole genome shotgun (WGS) entry which is preliminary data.</text>
</comment>